<evidence type="ECO:0000313" key="2">
    <source>
        <dbReference type="EMBL" id="MFD1263515.1"/>
    </source>
</evidence>
<organism evidence="2 3">
    <name type="scientific">Thauera mechernichensis</name>
    <dbReference type="NCBI Taxonomy" id="82788"/>
    <lineage>
        <taxon>Bacteria</taxon>
        <taxon>Pseudomonadati</taxon>
        <taxon>Pseudomonadota</taxon>
        <taxon>Betaproteobacteria</taxon>
        <taxon>Rhodocyclales</taxon>
        <taxon>Zoogloeaceae</taxon>
        <taxon>Thauera</taxon>
    </lineage>
</organism>
<sequence>MSSRKFLALFLLCALLPLAAAWLALTQGWFAGHASNRGQWLDHEVQVLPASAGGDAHWRLAYVQPSDCDAACEAAVEAALHILQQLHAGLGRKQEQVRPVVVAAASPAVLERFPSVRWEAAALADAALMRHIVIVNRAGLALLRYAVDGDPAHAVQVAADIRSDLLRLLNYDRSGV</sequence>
<feature type="chain" id="PRO_5047541316" description="Transmembrane protein" evidence="1">
    <location>
        <begin position="20"/>
        <end position="176"/>
    </location>
</feature>
<protein>
    <recommendedName>
        <fullName evidence="4">Transmembrane protein</fullName>
    </recommendedName>
</protein>
<comment type="caution">
    <text evidence="2">The sequence shown here is derived from an EMBL/GenBank/DDBJ whole genome shotgun (WGS) entry which is preliminary data.</text>
</comment>
<dbReference type="Proteomes" id="UP001597158">
    <property type="component" value="Unassembled WGS sequence"/>
</dbReference>
<dbReference type="RefSeq" id="WP_002940840.1">
    <property type="nucleotide sequence ID" value="NZ_JARQZE010000008.1"/>
</dbReference>
<proteinExistence type="predicted"/>
<dbReference type="EMBL" id="JBHTMC010000014">
    <property type="protein sequence ID" value="MFD1263515.1"/>
    <property type="molecule type" value="Genomic_DNA"/>
</dbReference>
<accession>A0ABW3WE27</accession>
<reference evidence="3" key="1">
    <citation type="journal article" date="2019" name="Int. J. Syst. Evol. Microbiol.">
        <title>The Global Catalogue of Microorganisms (GCM) 10K type strain sequencing project: providing services to taxonomists for standard genome sequencing and annotation.</title>
        <authorList>
            <consortium name="The Broad Institute Genomics Platform"/>
            <consortium name="The Broad Institute Genome Sequencing Center for Infectious Disease"/>
            <person name="Wu L."/>
            <person name="Ma J."/>
        </authorList>
    </citation>
    <scope>NUCLEOTIDE SEQUENCE [LARGE SCALE GENOMIC DNA]</scope>
    <source>
        <strain evidence="3">CCUG 48884</strain>
    </source>
</reference>
<keyword evidence="3" id="KW-1185">Reference proteome</keyword>
<evidence type="ECO:0000256" key="1">
    <source>
        <dbReference type="SAM" id="SignalP"/>
    </source>
</evidence>
<gene>
    <name evidence="2" type="ORF">ACFQ4M_07945</name>
</gene>
<name>A0ABW3WE27_9RHOO</name>
<evidence type="ECO:0008006" key="4">
    <source>
        <dbReference type="Google" id="ProtNLM"/>
    </source>
</evidence>
<feature type="signal peptide" evidence="1">
    <location>
        <begin position="1"/>
        <end position="19"/>
    </location>
</feature>
<evidence type="ECO:0000313" key="3">
    <source>
        <dbReference type="Proteomes" id="UP001597158"/>
    </source>
</evidence>
<keyword evidence="1" id="KW-0732">Signal</keyword>